<sequence length="765" mass="84465">MAKKLFFTVLIAILGLAFMAVSIAALAIIVTYPKLPSLNALTDYKPKIPLRIFSEDNVLIGEFGEEKRAFTPINQVPPLMIKALLAAEDERFYQHGGIDYIGVLRAIGGNLISGRSQSGASTITMQVAKNFYLSNEKTYSRKFNEALLSFKIEHNLSKDQILELYLNQIYLGQRAYGFSSAAQIYFGKELKDLSIAEYAMLAGLPKAPSAYNPIVNPKRATLRQKYVLRRMTELSFINEAEYKAALEANLTYKRSNQQYPIHAEYVAEMVRQMMVKKYQDATYTQGFKVYTTINSQAQQDAYTALRSGILNYDSRHGYNGPEGFIDAALLNAQQEEPLDEALSNIKEADDLRPAIVLSSNTNLVTAYLHGGEKINIQGDGLRFARGSLSEKNPPAIRIRPGAIIRVIATEKGWVISQVPKVEGAIVAMDPNNGAIRALVGGFDFNNSNFNHVTQAWRQPGSTFKPFVYSAGLERGITPATMINDAPLVIEMNGQRWEPKNYDGSFSGMTSVRRALTFSKNLVSVRILQAIGADYAQKHITRFGFDTKQHPAYLTMALGAGSVTPLQMAEGYSVFANTGYRVRSYYVDRIEDSRGKVVAKTQPEIAGKNAPRTLDARNAFIMTSMMGDVIRMGTATKAKALGRNDLAGKTGTTNDAFDAWFAGFHPNLVAVTWIGFDQPKSLGARETGGAAALPIWVNFMNKALNNMPESPWEVPEGVIAKTTETERGPITEYFYQEFQSTNPQLGLSGGGDSDAAPIEEIKEQLF</sequence>
<feature type="domain" description="Penicillin-binding protein transpeptidase" evidence="26">
    <location>
        <begin position="423"/>
        <end position="695"/>
    </location>
</feature>
<dbReference type="EMBL" id="CP081150">
    <property type="protein sequence ID" value="QZA76866.1"/>
    <property type="molecule type" value="Genomic_DNA"/>
</dbReference>
<dbReference type="RefSeq" id="WP_221005267.1">
    <property type="nucleotide sequence ID" value="NZ_CP081150.1"/>
</dbReference>
<dbReference type="InterPro" id="IPR001264">
    <property type="entry name" value="Glyco_trans_51"/>
</dbReference>
<keyword evidence="11" id="KW-0328">Glycosyltransferase</keyword>
<evidence type="ECO:0000256" key="3">
    <source>
        <dbReference type="ARBA" id="ARBA00007090"/>
    </source>
</evidence>
<organism evidence="29 30">
    <name type="scientific">Deefgea tanakiae</name>
    <dbReference type="NCBI Taxonomy" id="2865840"/>
    <lineage>
        <taxon>Bacteria</taxon>
        <taxon>Pseudomonadati</taxon>
        <taxon>Pseudomonadota</taxon>
        <taxon>Betaproteobacteria</taxon>
        <taxon>Neisseriales</taxon>
        <taxon>Chitinibacteraceae</taxon>
        <taxon>Deefgea</taxon>
    </lineage>
</organism>
<dbReference type="InterPro" id="IPR036950">
    <property type="entry name" value="PBP_transglycosylase"/>
</dbReference>
<evidence type="ECO:0000259" key="27">
    <source>
        <dbReference type="Pfam" id="PF00912"/>
    </source>
</evidence>
<name>A0ABX8Z2Q3_9NEIS</name>
<evidence type="ECO:0000256" key="12">
    <source>
        <dbReference type="ARBA" id="ARBA00022679"/>
    </source>
</evidence>
<keyword evidence="10" id="KW-0645">Protease</keyword>
<keyword evidence="7" id="KW-1003">Cell membrane</keyword>
<comment type="subcellular location">
    <subcellularLocation>
        <location evidence="1">Cell inner membrane</location>
        <topology evidence="1">Single-pass type II membrane protein</topology>
    </subcellularLocation>
</comment>
<dbReference type="InterPro" id="IPR031376">
    <property type="entry name" value="PCB_OB"/>
</dbReference>
<evidence type="ECO:0000256" key="11">
    <source>
        <dbReference type="ARBA" id="ARBA00022676"/>
    </source>
</evidence>
<keyword evidence="16" id="KW-0735">Signal-anchor</keyword>
<accession>A0ABX8Z2Q3</accession>
<dbReference type="NCBIfam" id="TIGR02074">
    <property type="entry name" value="PBP_1a_fam"/>
    <property type="match status" value="1"/>
</dbReference>
<reference evidence="29 30" key="1">
    <citation type="submission" date="2021-08" db="EMBL/GenBank/DDBJ databases">
        <title>complete genome sequencing of Deefgea sp. D25.</title>
        <authorList>
            <person name="Bae J.-W."/>
            <person name="Gim D.-H."/>
        </authorList>
    </citation>
    <scope>NUCLEOTIDE SEQUENCE [LARGE SCALE GENOMIC DNA]</scope>
    <source>
        <strain evidence="29 30">D25</strain>
    </source>
</reference>
<comment type="pathway">
    <text evidence="2">Cell wall biogenesis; peptidoglycan biosynthesis.</text>
</comment>
<keyword evidence="12" id="KW-0808">Transferase</keyword>
<evidence type="ECO:0000256" key="8">
    <source>
        <dbReference type="ARBA" id="ARBA00022519"/>
    </source>
</evidence>
<dbReference type="EC" id="2.4.99.28" evidence="24"/>
<evidence type="ECO:0000256" key="4">
    <source>
        <dbReference type="ARBA" id="ARBA00007739"/>
    </source>
</evidence>
<dbReference type="EC" id="3.4.16.4" evidence="5"/>
<dbReference type="Gene3D" id="3.40.710.10">
    <property type="entry name" value="DD-peptidase/beta-lactamase superfamily"/>
    <property type="match status" value="2"/>
</dbReference>
<dbReference type="InterPro" id="IPR012338">
    <property type="entry name" value="Beta-lactam/transpept-like"/>
</dbReference>
<dbReference type="InterPro" id="IPR023346">
    <property type="entry name" value="Lysozyme-like_dom_sf"/>
</dbReference>
<keyword evidence="9" id="KW-0121">Carboxypeptidase</keyword>
<evidence type="ECO:0000256" key="6">
    <source>
        <dbReference type="ARBA" id="ARBA00018638"/>
    </source>
</evidence>
<feature type="domain" description="Glycosyl transferase family 51" evidence="27">
    <location>
        <begin position="58"/>
        <end position="231"/>
    </location>
</feature>
<evidence type="ECO:0000256" key="22">
    <source>
        <dbReference type="ARBA" id="ARBA00023316"/>
    </source>
</evidence>
<keyword evidence="19" id="KW-0472">Membrane</keyword>
<keyword evidence="30" id="KW-1185">Reference proteome</keyword>
<dbReference type="Pfam" id="PF00905">
    <property type="entry name" value="Transpeptidase"/>
    <property type="match status" value="1"/>
</dbReference>
<dbReference type="SUPFAM" id="SSF53955">
    <property type="entry name" value="Lysozyme-like"/>
    <property type="match status" value="1"/>
</dbReference>
<keyword evidence="17" id="KW-0573">Peptidoglycan synthesis</keyword>
<keyword evidence="22" id="KW-0961">Cell wall biogenesis/degradation</keyword>
<evidence type="ECO:0000256" key="23">
    <source>
        <dbReference type="ARBA" id="ARBA00034000"/>
    </source>
</evidence>
<keyword evidence="14" id="KW-0378">Hydrolase</keyword>
<proteinExistence type="inferred from homology"/>
<evidence type="ECO:0000259" key="26">
    <source>
        <dbReference type="Pfam" id="PF00905"/>
    </source>
</evidence>
<evidence type="ECO:0000256" key="2">
    <source>
        <dbReference type="ARBA" id="ARBA00004752"/>
    </source>
</evidence>
<comment type="catalytic activity">
    <reaction evidence="23">
        <text>Preferential cleavage: (Ac)2-L-Lys-D-Ala-|-D-Ala. Also transpeptidation of peptidyl-alanyl moieties that are N-acyl substituents of D-alanine.</text>
        <dbReference type="EC" id="3.4.16.4"/>
    </reaction>
</comment>
<evidence type="ECO:0000313" key="29">
    <source>
        <dbReference type="EMBL" id="QZA76866.1"/>
    </source>
</evidence>
<evidence type="ECO:0000256" key="16">
    <source>
        <dbReference type="ARBA" id="ARBA00022968"/>
    </source>
</evidence>
<keyword evidence="8" id="KW-0997">Cell inner membrane</keyword>
<dbReference type="Proteomes" id="UP000825679">
    <property type="component" value="Chromosome"/>
</dbReference>
<evidence type="ECO:0000256" key="7">
    <source>
        <dbReference type="ARBA" id="ARBA00022475"/>
    </source>
</evidence>
<gene>
    <name evidence="29" type="ORF">K4H28_11120</name>
</gene>
<comment type="catalytic activity">
    <reaction evidence="25">
        <text>[GlcNAc-(1-&gt;4)-Mur2Ac(oyl-L-Ala-gamma-D-Glu-L-Lys-D-Ala-D-Ala)](n)-di-trans,octa-cis-undecaprenyl diphosphate + beta-D-GlcNAc-(1-&gt;4)-Mur2Ac(oyl-L-Ala-gamma-D-Glu-L-Lys-D-Ala-D-Ala)-di-trans,octa-cis-undecaprenyl diphosphate = [GlcNAc-(1-&gt;4)-Mur2Ac(oyl-L-Ala-gamma-D-Glu-L-Lys-D-Ala-D-Ala)](n+1)-di-trans,octa-cis-undecaprenyl diphosphate + di-trans,octa-cis-undecaprenyl diphosphate + H(+)</text>
        <dbReference type="Rhea" id="RHEA:23708"/>
        <dbReference type="Rhea" id="RHEA-COMP:9602"/>
        <dbReference type="Rhea" id="RHEA-COMP:9603"/>
        <dbReference type="ChEBI" id="CHEBI:15378"/>
        <dbReference type="ChEBI" id="CHEBI:58405"/>
        <dbReference type="ChEBI" id="CHEBI:60033"/>
        <dbReference type="ChEBI" id="CHEBI:78435"/>
        <dbReference type="EC" id="2.4.99.28"/>
    </reaction>
</comment>
<evidence type="ECO:0000259" key="28">
    <source>
        <dbReference type="Pfam" id="PF17092"/>
    </source>
</evidence>
<keyword evidence="20" id="KW-0046">Antibiotic resistance</keyword>
<protein>
    <recommendedName>
        <fullName evidence="6">Penicillin-binding protein 1A</fullName>
        <ecNumber evidence="24">2.4.99.28</ecNumber>
        <ecNumber evidence="5">3.4.16.4</ecNumber>
    </recommendedName>
</protein>
<evidence type="ECO:0000256" key="14">
    <source>
        <dbReference type="ARBA" id="ARBA00022801"/>
    </source>
</evidence>
<dbReference type="Pfam" id="PF17092">
    <property type="entry name" value="PCB_OB"/>
    <property type="match status" value="1"/>
</dbReference>
<evidence type="ECO:0000256" key="1">
    <source>
        <dbReference type="ARBA" id="ARBA00004249"/>
    </source>
</evidence>
<feature type="domain" description="Penicillin-binding protein OB-like" evidence="28">
    <location>
        <begin position="318"/>
        <end position="421"/>
    </location>
</feature>
<comment type="similarity">
    <text evidence="3">In the C-terminal section; belongs to the transpeptidase family.</text>
</comment>
<dbReference type="InterPro" id="IPR050396">
    <property type="entry name" value="Glycosyltr_51/Transpeptidase"/>
</dbReference>
<evidence type="ECO:0000256" key="13">
    <source>
        <dbReference type="ARBA" id="ARBA00022692"/>
    </source>
</evidence>
<keyword evidence="13" id="KW-0812">Transmembrane</keyword>
<dbReference type="PANTHER" id="PTHR32282:SF27">
    <property type="entry name" value="PENICILLIN-BINDING PROTEIN 1A"/>
    <property type="match status" value="1"/>
</dbReference>
<evidence type="ECO:0000313" key="30">
    <source>
        <dbReference type="Proteomes" id="UP000825679"/>
    </source>
</evidence>
<dbReference type="InterPro" id="IPR001460">
    <property type="entry name" value="PCN-bd_Tpept"/>
</dbReference>
<dbReference type="Pfam" id="PF00912">
    <property type="entry name" value="Transgly"/>
    <property type="match status" value="1"/>
</dbReference>
<evidence type="ECO:0000256" key="24">
    <source>
        <dbReference type="ARBA" id="ARBA00044770"/>
    </source>
</evidence>
<evidence type="ECO:0000256" key="20">
    <source>
        <dbReference type="ARBA" id="ARBA00023251"/>
    </source>
</evidence>
<evidence type="ECO:0000256" key="10">
    <source>
        <dbReference type="ARBA" id="ARBA00022670"/>
    </source>
</evidence>
<evidence type="ECO:0000256" key="18">
    <source>
        <dbReference type="ARBA" id="ARBA00022989"/>
    </source>
</evidence>
<evidence type="ECO:0000256" key="25">
    <source>
        <dbReference type="ARBA" id="ARBA00049902"/>
    </source>
</evidence>
<dbReference type="PANTHER" id="PTHR32282">
    <property type="entry name" value="BINDING PROTEIN TRANSPEPTIDASE, PUTATIVE-RELATED"/>
    <property type="match status" value="1"/>
</dbReference>
<keyword evidence="18" id="KW-1133">Transmembrane helix</keyword>
<keyword evidence="15" id="KW-0133">Cell shape</keyword>
<comment type="similarity">
    <text evidence="4">In the N-terminal section; belongs to the glycosyltransferase 51 family.</text>
</comment>
<keyword evidence="21" id="KW-0511">Multifunctional enzyme</keyword>
<evidence type="ECO:0000256" key="21">
    <source>
        <dbReference type="ARBA" id="ARBA00023268"/>
    </source>
</evidence>
<evidence type="ECO:0000256" key="19">
    <source>
        <dbReference type="ARBA" id="ARBA00023136"/>
    </source>
</evidence>
<evidence type="ECO:0000256" key="15">
    <source>
        <dbReference type="ARBA" id="ARBA00022960"/>
    </source>
</evidence>
<evidence type="ECO:0000256" key="9">
    <source>
        <dbReference type="ARBA" id="ARBA00022645"/>
    </source>
</evidence>
<evidence type="ECO:0000256" key="17">
    <source>
        <dbReference type="ARBA" id="ARBA00022984"/>
    </source>
</evidence>
<dbReference type="SUPFAM" id="SSF56601">
    <property type="entry name" value="beta-lactamase/transpeptidase-like"/>
    <property type="match status" value="1"/>
</dbReference>
<evidence type="ECO:0000256" key="5">
    <source>
        <dbReference type="ARBA" id="ARBA00012448"/>
    </source>
</evidence>
<dbReference type="Gene3D" id="1.10.3810.10">
    <property type="entry name" value="Biosynthetic peptidoglycan transglycosylase-like"/>
    <property type="match status" value="1"/>
</dbReference>